<evidence type="ECO:0000256" key="1">
    <source>
        <dbReference type="SAM" id="MobiDB-lite"/>
    </source>
</evidence>
<feature type="domain" description="Amidohydrolase-related" evidence="2">
    <location>
        <begin position="117"/>
        <end position="456"/>
    </location>
</feature>
<dbReference type="Proteomes" id="UP000608154">
    <property type="component" value="Unassembled WGS sequence"/>
</dbReference>
<evidence type="ECO:0000313" key="3">
    <source>
        <dbReference type="EMBL" id="GGC04835.1"/>
    </source>
</evidence>
<evidence type="ECO:0000313" key="4">
    <source>
        <dbReference type="Proteomes" id="UP000608154"/>
    </source>
</evidence>
<dbReference type="AlphaFoldDB" id="A0A916TTI8"/>
<dbReference type="Pfam" id="PF04909">
    <property type="entry name" value="Amidohydro_2"/>
    <property type="match status" value="1"/>
</dbReference>
<accession>A0A916TTI8</accession>
<dbReference type="PANTHER" id="PTHR42889:SF1">
    <property type="entry name" value="BLR3681 PROTEIN"/>
    <property type="match status" value="1"/>
</dbReference>
<dbReference type="EMBL" id="BMHK01000015">
    <property type="protein sequence ID" value="GGC04835.1"/>
    <property type="molecule type" value="Genomic_DNA"/>
</dbReference>
<protein>
    <recommendedName>
        <fullName evidence="2">Amidohydrolase-related domain-containing protein</fullName>
    </recommendedName>
</protein>
<name>A0A916TTI8_9SPHN</name>
<dbReference type="InterPro" id="IPR032466">
    <property type="entry name" value="Metal_Hydrolase"/>
</dbReference>
<organism evidence="3 4">
    <name type="scientific">Novosphingobium endophyticum</name>
    <dbReference type="NCBI Taxonomy" id="1955250"/>
    <lineage>
        <taxon>Bacteria</taxon>
        <taxon>Pseudomonadati</taxon>
        <taxon>Pseudomonadota</taxon>
        <taxon>Alphaproteobacteria</taxon>
        <taxon>Sphingomonadales</taxon>
        <taxon>Sphingomonadaceae</taxon>
        <taxon>Novosphingobium</taxon>
    </lineage>
</organism>
<reference evidence="3" key="1">
    <citation type="journal article" date="2014" name="Int. J. Syst. Evol. Microbiol.">
        <title>Complete genome sequence of Corynebacterium casei LMG S-19264T (=DSM 44701T), isolated from a smear-ripened cheese.</title>
        <authorList>
            <consortium name="US DOE Joint Genome Institute (JGI-PGF)"/>
            <person name="Walter F."/>
            <person name="Albersmeier A."/>
            <person name="Kalinowski J."/>
            <person name="Ruckert C."/>
        </authorList>
    </citation>
    <scope>NUCLEOTIDE SEQUENCE</scope>
    <source>
        <strain evidence="3">CGMCC 1.15095</strain>
    </source>
</reference>
<gene>
    <name evidence="3" type="ORF">GCM10011494_24210</name>
</gene>
<proteinExistence type="predicted"/>
<dbReference type="GO" id="GO:0016787">
    <property type="term" value="F:hydrolase activity"/>
    <property type="evidence" value="ECO:0007669"/>
    <property type="project" value="InterPro"/>
</dbReference>
<dbReference type="Gene3D" id="3.20.20.140">
    <property type="entry name" value="Metal-dependent hydrolases"/>
    <property type="match status" value="1"/>
</dbReference>
<comment type="caution">
    <text evidence="3">The sequence shown here is derived from an EMBL/GenBank/DDBJ whole genome shotgun (WGS) entry which is preliminary data.</text>
</comment>
<dbReference type="PANTHER" id="PTHR42889">
    <property type="entry name" value="BLR3681 PROTEIN"/>
    <property type="match status" value="1"/>
</dbReference>
<keyword evidence="4" id="KW-1185">Reference proteome</keyword>
<evidence type="ECO:0000259" key="2">
    <source>
        <dbReference type="Pfam" id="PF04909"/>
    </source>
</evidence>
<sequence>MKFFSDHGGEGLTAAENREPRTPLPVRMVASDEYLPIPQTAKQHEAEQRLYAYADGIAPKLGMSRRRFFQTSAGMAAGFLALNDTFGLLFSVSAAEAAAPEQASERAGALADQFIMDMHTHFLRDDTRLTQFVRLRKWVAAKGWNSQLAEGGQTIEDLKFDNYFKEVFLDSDTKVALISSAPSEIPEDWFLTNRQMADARERVNASAGSKRMMTHAIITPERPGWLDDLDAALELKPDSLKGYTVGDNTHKELARHPWRMDSEETYRGYEKAAAAGIRNICVHKGLWGRTMDERFPILAPYARVGDVAQAAKDWPQLNFIIYHAGYRLDDPGWALAEFERTGRIEWVTDLAQIPEKHGITNVYADLGQIFAQTLIAQPRICAAIMGQLIKGLGADHVCWGTDAVWTGSPQWQIEGLRRLEIPEDMQKAHGFSPLGPANGEVKAAIFGRNNAQLYGLDLAEAEMLQHDRFAVQKQQYIAAGAAPSNRRYGYVRKG</sequence>
<dbReference type="SUPFAM" id="SSF51556">
    <property type="entry name" value="Metallo-dependent hydrolases"/>
    <property type="match status" value="1"/>
</dbReference>
<feature type="region of interest" description="Disordered" evidence="1">
    <location>
        <begin position="1"/>
        <end position="22"/>
    </location>
</feature>
<reference evidence="3" key="2">
    <citation type="submission" date="2020-09" db="EMBL/GenBank/DDBJ databases">
        <authorList>
            <person name="Sun Q."/>
            <person name="Zhou Y."/>
        </authorList>
    </citation>
    <scope>NUCLEOTIDE SEQUENCE</scope>
    <source>
        <strain evidence="3">CGMCC 1.15095</strain>
    </source>
</reference>
<dbReference type="InterPro" id="IPR006680">
    <property type="entry name" value="Amidohydro-rel"/>
</dbReference>